<name>A0A839USB3_9GAMM</name>
<dbReference type="GO" id="GO:0012505">
    <property type="term" value="C:endomembrane system"/>
    <property type="evidence" value="ECO:0007669"/>
    <property type="project" value="TreeGrafter"/>
</dbReference>
<evidence type="ECO:0000259" key="4">
    <source>
        <dbReference type="Pfam" id="PF03088"/>
    </source>
</evidence>
<keyword evidence="3" id="KW-0325">Glycoprotein</keyword>
<organism evidence="5 6">
    <name type="scientific">Simiduia aestuariiviva</name>
    <dbReference type="NCBI Taxonomy" id="1510459"/>
    <lineage>
        <taxon>Bacteria</taxon>
        <taxon>Pseudomonadati</taxon>
        <taxon>Pseudomonadota</taxon>
        <taxon>Gammaproteobacteria</taxon>
        <taxon>Cellvibrionales</taxon>
        <taxon>Cellvibrionaceae</taxon>
        <taxon>Simiduia</taxon>
    </lineage>
</organism>
<dbReference type="PANTHER" id="PTHR10426">
    <property type="entry name" value="STRICTOSIDINE SYNTHASE-RELATED"/>
    <property type="match status" value="1"/>
</dbReference>
<proteinExistence type="inferred from homology"/>
<dbReference type="EMBL" id="JACHXZ010000002">
    <property type="protein sequence ID" value="MBB3168408.1"/>
    <property type="molecule type" value="Genomic_DNA"/>
</dbReference>
<dbReference type="Pfam" id="PF03088">
    <property type="entry name" value="Str_synth"/>
    <property type="match status" value="1"/>
</dbReference>
<protein>
    <submittedName>
        <fullName evidence="5">Sugar lactone lactonase YvrE</fullName>
    </submittedName>
</protein>
<accession>A0A839USB3</accession>
<dbReference type="Gene3D" id="2.120.10.30">
    <property type="entry name" value="TolB, C-terminal domain"/>
    <property type="match status" value="1"/>
</dbReference>
<dbReference type="PANTHER" id="PTHR10426:SF88">
    <property type="entry name" value="ADIPOCYTE PLASMA MEMBRANE-ASSOCIATED PROTEIN HEMOMUCIN-RELATED"/>
    <property type="match status" value="1"/>
</dbReference>
<evidence type="ECO:0000256" key="2">
    <source>
        <dbReference type="ARBA" id="ARBA00022553"/>
    </source>
</evidence>
<comment type="similarity">
    <text evidence="1">Belongs to the strictosidine synthase family.</text>
</comment>
<evidence type="ECO:0000256" key="3">
    <source>
        <dbReference type="ARBA" id="ARBA00023180"/>
    </source>
</evidence>
<dbReference type="InterPro" id="IPR011042">
    <property type="entry name" value="6-blade_b-propeller_TolB-like"/>
</dbReference>
<dbReference type="InterPro" id="IPR018119">
    <property type="entry name" value="Strictosidine_synth_cons-reg"/>
</dbReference>
<keyword evidence="2" id="KW-0597">Phosphoprotein</keyword>
<dbReference type="SUPFAM" id="SSF63829">
    <property type="entry name" value="Calcium-dependent phosphotriesterase"/>
    <property type="match status" value="1"/>
</dbReference>
<dbReference type="RefSeq" id="WP_183909891.1">
    <property type="nucleotide sequence ID" value="NZ_JACHXZ010000002.1"/>
</dbReference>
<dbReference type="Pfam" id="PF20067">
    <property type="entry name" value="SSL_N"/>
    <property type="match status" value="1"/>
</dbReference>
<evidence type="ECO:0000313" key="5">
    <source>
        <dbReference type="EMBL" id="MBB3168408.1"/>
    </source>
</evidence>
<dbReference type="Proteomes" id="UP000559987">
    <property type="component" value="Unassembled WGS sequence"/>
</dbReference>
<dbReference type="GO" id="GO:0016787">
    <property type="term" value="F:hydrolase activity"/>
    <property type="evidence" value="ECO:0007669"/>
    <property type="project" value="TreeGrafter"/>
</dbReference>
<evidence type="ECO:0000313" key="6">
    <source>
        <dbReference type="Proteomes" id="UP000559987"/>
    </source>
</evidence>
<keyword evidence="6" id="KW-1185">Reference proteome</keyword>
<dbReference type="AlphaFoldDB" id="A0A839USB3"/>
<evidence type="ECO:0000256" key="1">
    <source>
        <dbReference type="ARBA" id="ARBA00009191"/>
    </source>
</evidence>
<comment type="caution">
    <text evidence="5">The sequence shown here is derived from an EMBL/GenBank/DDBJ whole genome shotgun (WGS) entry which is preliminary data.</text>
</comment>
<reference evidence="5 6" key="1">
    <citation type="submission" date="2020-08" db="EMBL/GenBank/DDBJ databases">
        <title>Genomic Encyclopedia of Type Strains, Phase III (KMG-III): the genomes of soil and plant-associated and newly described type strains.</title>
        <authorList>
            <person name="Whitman W."/>
        </authorList>
    </citation>
    <scope>NUCLEOTIDE SEQUENCE [LARGE SCALE GENOMIC DNA]</scope>
    <source>
        <strain evidence="5 6">CECT 8571</strain>
    </source>
</reference>
<feature type="domain" description="Strictosidine synthase conserved region" evidence="4">
    <location>
        <begin position="158"/>
        <end position="249"/>
    </location>
</feature>
<gene>
    <name evidence="5" type="ORF">FHS30_001592</name>
</gene>
<sequence>MTARSSRSIWLALIIFLGSLSAYLLAWPVAVEPVGWQAPADNGYVKEFQVNAHLSRAQALALGPYSGPEAAVFDRQGQLWVSTHEGWLLRSLDAGETFESVVNTGGRPLGLAVDHQNRLLIADAYLGLMRYSDAQGLESLVTQFNGRVLGYVNDVAQADSGAIYFTDSSSKFHAKPHGGTYAASLLDIMEHGGHGRLFRYLPSSGELTQVVDGLNFANGVATLPSSSGQADRVVVVETGAYRIWQYLINNGTVKEREVIRDNLPGFPDNIARAPDGHLWLGLVSPRSAILDRLSNKPWLRRMVQRLPAFIRPKAQHYGMIVKLGAEGEVLQQLQDPTGQFYTTTGVAESDTYLVVSRLHGTALLRIKK</sequence>